<protein>
    <submittedName>
        <fullName evidence="5">MarR family transcriptional regulator</fullName>
    </submittedName>
</protein>
<dbReference type="Gene3D" id="1.10.10.10">
    <property type="entry name" value="Winged helix-like DNA-binding domain superfamily/Winged helix DNA-binding domain"/>
    <property type="match status" value="1"/>
</dbReference>
<dbReference type="PROSITE" id="PS50995">
    <property type="entry name" value="HTH_MARR_2"/>
    <property type="match status" value="1"/>
</dbReference>
<dbReference type="InterPro" id="IPR023187">
    <property type="entry name" value="Tscrpt_reg_MarR-type_CS"/>
</dbReference>
<evidence type="ECO:0000313" key="5">
    <source>
        <dbReference type="EMBL" id="MDF4024549.1"/>
    </source>
</evidence>
<evidence type="ECO:0000256" key="2">
    <source>
        <dbReference type="ARBA" id="ARBA00023125"/>
    </source>
</evidence>
<gene>
    <name evidence="5" type="ORF">P3W24_06210</name>
</gene>
<dbReference type="SMART" id="SM00347">
    <property type="entry name" value="HTH_MARR"/>
    <property type="match status" value="1"/>
</dbReference>
<organism evidence="5 6">
    <name type="scientific">Luteibacter sahnii</name>
    <dbReference type="NCBI Taxonomy" id="3021977"/>
    <lineage>
        <taxon>Bacteria</taxon>
        <taxon>Pseudomonadati</taxon>
        <taxon>Pseudomonadota</taxon>
        <taxon>Gammaproteobacteria</taxon>
        <taxon>Lysobacterales</taxon>
        <taxon>Rhodanobacteraceae</taxon>
        <taxon>Luteibacter</taxon>
    </lineage>
</organism>
<dbReference type="PROSITE" id="PS01117">
    <property type="entry name" value="HTH_MARR_1"/>
    <property type="match status" value="1"/>
</dbReference>
<dbReference type="InterPro" id="IPR036390">
    <property type="entry name" value="WH_DNA-bd_sf"/>
</dbReference>
<dbReference type="InterPro" id="IPR039422">
    <property type="entry name" value="MarR/SlyA-like"/>
</dbReference>
<name>A0ABT6B8W5_9GAMM</name>
<evidence type="ECO:0000256" key="3">
    <source>
        <dbReference type="ARBA" id="ARBA00023163"/>
    </source>
</evidence>
<dbReference type="RefSeq" id="WP_320551977.1">
    <property type="nucleotide sequence ID" value="NZ_JAQLOK010000005.1"/>
</dbReference>
<dbReference type="PANTHER" id="PTHR33164">
    <property type="entry name" value="TRANSCRIPTIONAL REGULATOR, MARR FAMILY"/>
    <property type="match status" value="1"/>
</dbReference>
<dbReference type="Proteomes" id="UP001528850">
    <property type="component" value="Unassembled WGS sequence"/>
</dbReference>
<evidence type="ECO:0000313" key="6">
    <source>
        <dbReference type="Proteomes" id="UP001528850"/>
    </source>
</evidence>
<dbReference type="PRINTS" id="PR00598">
    <property type="entry name" value="HTHMARR"/>
</dbReference>
<dbReference type="EMBL" id="JARJJS010000001">
    <property type="protein sequence ID" value="MDF4024549.1"/>
    <property type="molecule type" value="Genomic_DNA"/>
</dbReference>
<keyword evidence="3" id="KW-0804">Transcription</keyword>
<dbReference type="Pfam" id="PF01047">
    <property type="entry name" value="MarR"/>
    <property type="match status" value="1"/>
</dbReference>
<keyword evidence="1" id="KW-0805">Transcription regulation</keyword>
<dbReference type="PANTHER" id="PTHR33164:SF43">
    <property type="entry name" value="HTH-TYPE TRANSCRIPTIONAL REPRESSOR YETL"/>
    <property type="match status" value="1"/>
</dbReference>
<dbReference type="InterPro" id="IPR036388">
    <property type="entry name" value="WH-like_DNA-bd_sf"/>
</dbReference>
<comment type="caution">
    <text evidence="5">The sequence shown here is derived from an EMBL/GenBank/DDBJ whole genome shotgun (WGS) entry which is preliminary data.</text>
</comment>
<proteinExistence type="predicted"/>
<sequence>MSRLKPCVDALYEGVGRVADNIPGLPTCEVLLLRLLLLNGEALLRDIEDKLKPVDMNESDLRTLMMLYSSADGTSTPSELCTLAEQKPTNMTRITTMLVKRGLISRSHATHDRRQVVLTITAEGRRFVRKLLPPMFPDLKDRFACFSDSERKTFERLLKKLALHIDPVPPTP</sequence>
<reference evidence="5 6" key="1">
    <citation type="journal article" date="2024" name="Curr. Microbiol.">
        <title>Luteibacter sahnii sp. nov., A Novel Yellow-Colored Xanthomonadin Pigment Producing Probiotic Bacterium from Healthy Rice Seed Microbiome.</title>
        <authorList>
            <person name="Jaiswal G."/>
            <person name="Rana R."/>
            <person name="Nayak P.K."/>
            <person name="Chouhan R."/>
            <person name="Gandhi S.G."/>
            <person name="Patel H.K."/>
            <person name="Patil P.B."/>
        </authorList>
    </citation>
    <scope>NUCLEOTIDE SEQUENCE [LARGE SCALE GENOMIC DNA]</scope>
    <source>
        <strain evidence="5 6">PPL201</strain>
    </source>
</reference>
<dbReference type="InterPro" id="IPR000835">
    <property type="entry name" value="HTH_MarR-typ"/>
</dbReference>
<dbReference type="SUPFAM" id="SSF46785">
    <property type="entry name" value="Winged helix' DNA-binding domain"/>
    <property type="match status" value="1"/>
</dbReference>
<keyword evidence="6" id="KW-1185">Reference proteome</keyword>
<keyword evidence="2" id="KW-0238">DNA-binding</keyword>
<evidence type="ECO:0000256" key="1">
    <source>
        <dbReference type="ARBA" id="ARBA00023015"/>
    </source>
</evidence>
<feature type="domain" description="HTH marR-type" evidence="4">
    <location>
        <begin position="29"/>
        <end position="163"/>
    </location>
</feature>
<evidence type="ECO:0000259" key="4">
    <source>
        <dbReference type="PROSITE" id="PS50995"/>
    </source>
</evidence>
<accession>A0ABT6B8W5</accession>